<accession>A0ABQ0MA92</accession>
<sequence>MEAIKQEASGSEKMATQSSGMQAVQASTKFKLEQDESSRSRFRSRKTANAAAAAIDGKSIGHAEDLVLGKRGI</sequence>
<dbReference type="EMBL" id="DF849942">
    <property type="protein sequence ID" value="GAT60229.1"/>
    <property type="molecule type" value="Genomic_DNA"/>
</dbReference>
<proteinExistence type="predicted"/>
<evidence type="ECO:0000313" key="3">
    <source>
        <dbReference type="Proteomes" id="UP000815677"/>
    </source>
</evidence>
<protein>
    <submittedName>
        <fullName evidence="2">Uncharacterized protein</fullName>
    </submittedName>
</protein>
<evidence type="ECO:0000313" key="2">
    <source>
        <dbReference type="EMBL" id="GAT60229.1"/>
    </source>
</evidence>
<dbReference type="Proteomes" id="UP000815677">
    <property type="component" value="Unassembled WGS sequence"/>
</dbReference>
<organism evidence="2 3">
    <name type="scientific">Mycena chlorophos</name>
    <name type="common">Agaric fungus</name>
    <name type="synonym">Agaricus chlorophos</name>
    <dbReference type="NCBI Taxonomy" id="658473"/>
    <lineage>
        <taxon>Eukaryota</taxon>
        <taxon>Fungi</taxon>
        <taxon>Dikarya</taxon>
        <taxon>Basidiomycota</taxon>
        <taxon>Agaricomycotina</taxon>
        <taxon>Agaricomycetes</taxon>
        <taxon>Agaricomycetidae</taxon>
        <taxon>Agaricales</taxon>
        <taxon>Marasmiineae</taxon>
        <taxon>Mycenaceae</taxon>
        <taxon>Mycena</taxon>
    </lineage>
</organism>
<feature type="region of interest" description="Disordered" evidence="1">
    <location>
        <begin position="1"/>
        <end position="55"/>
    </location>
</feature>
<name>A0ABQ0MA92_MYCCL</name>
<feature type="compositionally biased region" description="Basic and acidic residues" evidence="1">
    <location>
        <begin position="30"/>
        <end position="39"/>
    </location>
</feature>
<reference evidence="2" key="1">
    <citation type="submission" date="2014-09" db="EMBL/GenBank/DDBJ databases">
        <title>Genome sequence of the luminous mushroom Mycena chlorophos for searching fungal bioluminescence genes.</title>
        <authorList>
            <person name="Tanaka Y."/>
            <person name="Kasuga D."/>
            <person name="Oba Y."/>
            <person name="Hase S."/>
            <person name="Sato K."/>
            <person name="Oba Y."/>
            <person name="Sakakibara Y."/>
        </authorList>
    </citation>
    <scope>NUCLEOTIDE SEQUENCE</scope>
</reference>
<keyword evidence="3" id="KW-1185">Reference proteome</keyword>
<gene>
    <name evidence="2" type="ORF">MCHLO_16402</name>
</gene>
<evidence type="ECO:0000256" key="1">
    <source>
        <dbReference type="SAM" id="MobiDB-lite"/>
    </source>
</evidence>
<feature type="compositionally biased region" description="Polar residues" evidence="1">
    <location>
        <begin position="14"/>
        <end position="28"/>
    </location>
</feature>